<dbReference type="InterPro" id="IPR034016">
    <property type="entry name" value="M1_APN-typ"/>
</dbReference>
<keyword evidence="1" id="KW-0031">Aminopeptidase</keyword>
<evidence type="ECO:0000259" key="3">
    <source>
        <dbReference type="Pfam" id="PF17900"/>
    </source>
</evidence>
<dbReference type="GO" id="GO:0006508">
    <property type="term" value="P:proteolysis"/>
    <property type="evidence" value="ECO:0007669"/>
    <property type="project" value="InterPro"/>
</dbReference>
<dbReference type="CDD" id="cd09601">
    <property type="entry name" value="M1_APN-Q_like"/>
    <property type="match status" value="1"/>
</dbReference>
<dbReference type="InterPro" id="IPR014782">
    <property type="entry name" value="Peptidase_M1_dom"/>
</dbReference>
<keyword evidence="1" id="KW-0378">Hydrolase</keyword>
<dbReference type="InterPro" id="IPR001930">
    <property type="entry name" value="Peptidase_M1"/>
</dbReference>
<dbReference type="Pfam" id="PF17900">
    <property type="entry name" value="Peptidase_M1_N"/>
    <property type="match status" value="2"/>
</dbReference>
<accession>A0A565AZG3</accession>
<dbReference type="EMBL" id="CABITT030000002">
    <property type="protein sequence ID" value="VVA94019.1"/>
    <property type="molecule type" value="Genomic_DNA"/>
</dbReference>
<dbReference type="GO" id="GO:0070006">
    <property type="term" value="F:metalloaminopeptidase activity"/>
    <property type="evidence" value="ECO:0007669"/>
    <property type="project" value="TreeGrafter"/>
</dbReference>
<dbReference type="Gene3D" id="2.60.40.1730">
    <property type="entry name" value="tricorn interacting facor f3 domain"/>
    <property type="match status" value="2"/>
</dbReference>
<dbReference type="GO" id="GO:0016020">
    <property type="term" value="C:membrane"/>
    <property type="evidence" value="ECO:0007669"/>
    <property type="project" value="TreeGrafter"/>
</dbReference>
<feature type="domain" description="Aminopeptidase N-like N-terminal" evidence="3">
    <location>
        <begin position="15"/>
        <end position="65"/>
    </location>
</feature>
<dbReference type="PANTHER" id="PTHR11533">
    <property type="entry name" value="PROTEASE M1 ZINC METALLOPROTEASE"/>
    <property type="match status" value="1"/>
</dbReference>
<protein>
    <submittedName>
        <fullName evidence="4">Uncharacterized protein</fullName>
    </submittedName>
</protein>
<evidence type="ECO:0000313" key="5">
    <source>
        <dbReference type="Proteomes" id="UP000489600"/>
    </source>
</evidence>
<dbReference type="Proteomes" id="UP000489600">
    <property type="component" value="Unassembled WGS sequence"/>
</dbReference>
<dbReference type="InterPro" id="IPR050344">
    <property type="entry name" value="Peptidase_M1_aminopeptidases"/>
</dbReference>
<dbReference type="InterPro" id="IPR045357">
    <property type="entry name" value="Aminopeptidase_N-like_N"/>
</dbReference>
<evidence type="ECO:0000256" key="1">
    <source>
        <dbReference type="ARBA" id="ARBA00022438"/>
    </source>
</evidence>
<evidence type="ECO:0000313" key="4">
    <source>
        <dbReference type="EMBL" id="VVA94019.1"/>
    </source>
</evidence>
<sequence length="532" mass="58925">MSHFKGCSRLPEFAVPKKYNLRLSPDLTAGDFAGTVAIDVDIVTATRFIVLNAVDLSVNNASVSFTPRNSSEVSLLRIHEFDDDEIVFEADARRCFPCWDEPAWKATFQITVVVPNNVVALSNMPVVEEKIDRNLKIVSYQETPMMSTYLVAIVVGLFDYVEDHTCDGIKVRVYCQVGKADQGKFALHVAAKTLDLFKEYLALPYPLPKLDMVAIPDAAAGAMESYGLVTYPETALLYDEQRSAASNKLTREEPLLNTPTVSGNAGNNVDSNPFSALHGDQVQQVMTLQQSLSIRNRNTISLASSEDPMVGATPDASQMNQLLQILGLHSNPQYTNQIISLNPELQSVTLKPGFLRLLNSPEAMQHMMTLQQSLFSGYWNTTSQAREQTGATTGTQGEMEICANYVVMKRETGAIGVVSSDRLSLYPIDKEKSEDFDKDKLVLVSRRVSHGKIVCSVMEKKKVGYILKTDTKVDLAASHGGDIIHRDIGTESMERIRCLFVGDFVIYESWVGIVEEVELDLKVKFDDGIVRT</sequence>
<dbReference type="SUPFAM" id="SSF63737">
    <property type="entry name" value="Leukotriene A4 hydrolase N-terminal domain"/>
    <property type="match status" value="1"/>
</dbReference>
<gene>
    <name evidence="4" type="ORF">ANE_LOCUS4464</name>
</gene>
<dbReference type="AlphaFoldDB" id="A0A565AZG3"/>
<dbReference type="InterPro" id="IPR042097">
    <property type="entry name" value="Aminopeptidase_N-like_N_sf"/>
</dbReference>
<keyword evidence="1" id="KW-0645">Protease</keyword>
<dbReference type="GO" id="GO:0043171">
    <property type="term" value="P:peptide catabolic process"/>
    <property type="evidence" value="ECO:0007669"/>
    <property type="project" value="TreeGrafter"/>
</dbReference>
<comment type="caution">
    <text evidence="4">The sequence shown here is derived from an EMBL/GenBank/DDBJ whole genome shotgun (WGS) entry which is preliminary data.</text>
</comment>
<proteinExistence type="predicted"/>
<dbReference type="GO" id="GO:0005737">
    <property type="term" value="C:cytoplasm"/>
    <property type="evidence" value="ECO:0007669"/>
    <property type="project" value="TreeGrafter"/>
</dbReference>
<name>A0A565AZG3_9BRAS</name>
<dbReference type="Gene3D" id="3.30.2010.30">
    <property type="match status" value="1"/>
</dbReference>
<dbReference type="GO" id="GO:0008270">
    <property type="term" value="F:zinc ion binding"/>
    <property type="evidence" value="ECO:0007669"/>
    <property type="project" value="InterPro"/>
</dbReference>
<reference evidence="4" key="1">
    <citation type="submission" date="2019-07" db="EMBL/GenBank/DDBJ databases">
        <authorList>
            <person name="Dittberner H."/>
        </authorList>
    </citation>
    <scope>NUCLEOTIDE SEQUENCE [LARGE SCALE GENOMIC DNA]</scope>
</reference>
<evidence type="ECO:0000259" key="2">
    <source>
        <dbReference type="Pfam" id="PF01433"/>
    </source>
</evidence>
<dbReference type="OrthoDB" id="10031169at2759"/>
<dbReference type="GO" id="GO:0042277">
    <property type="term" value="F:peptide binding"/>
    <property type="evidence" value="ECO:0007669"/>
    <property type="project" value="TreeGrafter"/>
</dbReference>
<keyword evidence="5" id="KW-1185">Reference proteome</keyword>
<organism evidence="4 5">
    <name type="scientific">Arabis nemorensis</name>
    <dbReference type="NCBI Taxonomy" id="586526"/>
    <lineage>
        <taxon>Eukaryota</taxon>
        <taxon>Viridiplantae</taxon>
        <taxon>Streptophyta</taxon>
        <taxon>Embryophyta</taxon>
        <taxon>Tracheophyta</taxon>
        <taxon>Spermatophyta</taxon>
        <taxon>Magnoliopsida</taxon>
        <taxon>eudicotyledons</taxon>
        <taxon>Gunneridae</taxon>
        <taxon>Pentapetalae</taxon>
        <taxon>rosids</taxon>
        <taxon>malvids</taxon>
        <taxon>Brassicales</taxon>
        <taxon>Brassicaceae</taxon>
        <taxon>Arabideae</taxon>
        <taxon>Arabis</taxon>
    </lineage>
</organism>
<dbReference type="GO" id="GO:0005615">
    <property type="term" value="C:extracellular space"/>
    <property type="evidence" value="ECO:0007669"/>
    <property type="project" value="TreeGrafter"/>
</dbReference>
<dbReference type="PANTHER" id="PTHR11533:SF174">
    <property type="entry name" value="PUROMYCIN-SENSITIVE AMINOPEPTIDASE-RELATED"/>
    <property type="match status" value="1"/>
</dbReference>
<dbReference type="SUPFAM" id="SSF55486">
    <property type="entry name" value="Metalloproteases ('zincins'), catalytic domain"/>
    <property type="match status" value="1"/>
</dbReference>
<feature type="domain" description="Peptidase M1 membrane alanine aminopeptidase" evidence="2">
    <location>
        <begin position="185"/>
        <end position="249"/>
    </location>
</feature>
<dbReference type="PRINTS" id="PR00756">
    <property type="entry name" value="ALADIPTASE"/>
</dbReference>
<dbReference type="Pfam" id="PF01433">
    <property type="entry name" value="Peptidase_M1"/>
    <property type="match status" value="1"/>
</dbReference>
<feature type="domain" description="Aminopeptidase N-like N-terminal" evidence="3">
    <location>
        <begin position="90"/>
        <end position="150"/>
    </location>
</feature>